<dbReference type="Pfam" id="PF03713">
    <property type="entry name" value="DUF305"/>
    <property type="match status" value="1"/>
</dbReference>
<comment type="caution">
    <text evidence="3">The sequence shown here is derived from an EMBL/GenBank/DDBJ whole genome shotgun (WGS) entry which is preliminary data.</text>
</comment>
<feature type="compositionally biased region" description="Basic and acidic residues" evidence="1">
    <location>
        <begin position="55"/>
        <end position="65"/>
    </location>
</feature>
<name>A0ABR6VNX3_9BACT</name>
<evidence type="ECO:0000313" key="3">
    <source>
        <dbReference type="EMBL" id="MBC3538296.1"/>
    </source>
</evidence>
<evidence type="ECO:0000259" key="2">
    <source>
        <dbReference type="Pfam" id="PF03713"/>
    </source>
</evidence>
<dbReference type="InterPro" id="IPR012347">
    <property type="entry name" value="Ferritin-like"/>
</dbReference>
<protein>
    <submittedName>
        <fullName evidence="3">DUF305 domain-containing protein</fullName>
    </submittedName>
</protein>
<accession>A0ABR6VNX3</accession>
<evidence type="ECO:0000313" key="4">
    <source>
        <dbReference type="Proteomes" id="UP000659698"/>
    </source>
</evidence>
<dbReference type="Proteomes" id="UP000659698">
    <property type="component" value="Unassembled WGS sequence"/>
</dbReference>
<keyword evidence="4" id="KW-1185">Reference proteome</keyword>
<dbReference type="EMBL" id="JACOAF010000003">
    <property type="protein sequence ID" value="MBC3538296.1"/>
    <property type="molecule type" value="Genomic_DNA"/>
</dbReference>
<dbReference type="InterPro" id="IPR005183">
    <property type="entry name" value="DUF305_CopM-like"/>
</dbReference>
<dbReference type="RefSeq" id="WP_186631672.1">
    <property type="nucleotide sequence ID" value="NZ_JACOAF010000003.1"/>
</dbReference>
<organism evidence="3 4">
    <name type="scientific">Rufibacter sediminis</name>
    <dbReference type="NCBI Taxonomy" id="2762756"/>
    <lineage>
        <taxon>Bacteria</taxon>
        <taxon>Pseudomonadati</taxon>
        <taxon>Bacteroidota</taxon>
        <taxon>Cytophagia</taxon>
        <taxon>Cytophagales</taxon>
        <taxon>Hymenobacteraceae</taxon>
        <taxon>Rufibacter</taxon>
    </lineage>
</organism>
<feature type="domain" description="DUF305" evidence="2">
    <location>
        <begin position="17"/>
        <end position="72"/>
    </location>
</feature>
<feature type="region of interest" description="Disordered" evidence="1">
    <location>
        <begin position="55"/>
        <end position="74"/>
    </location>
</feature>
<evidence type="ECO:0000256" key="1">
    <source>
        <dbReference type="SAM" id="MobiDB-lite"/>
    </source>
</evidence>
<reference evidence="3 4" key="1">
    <citation type="journal article" date="2019" name="Int. J. Syst. Evol. Microbiol.">
        <title>Rufibacter sediminis sp. nov., isolated from freshwater lake sediment.</title>
        <authorList>
            <person name="Qu J.H."/>
            <person name="Zhang L.J."/>
            <person name="Fu Y.H."/>
            <person name="Li H.F."/>
        </authorList>
    </citation>
    <scope>NUCLEOTIDE SEQUENCE [LARGE SCALE GENOMIC DNA]</scope>
    <source>
        <strain evidence="3 4">H-1</strain>
    </source>
</reference>
<gene>
    <name evidence="3" type="ORF">H7U12_01305</name>
</gene>
<dbReference type="PANTHER" id="PTHR36933:SF1">
    <property type="entry name" value="SLL0788 PROTEIN"/>
    <property type="match status" value="1"/>
</dbReference>
<dbReference type="Gene3D" id="1.20.1260.10">
    <property type="match status" value="1"/>
</dbReference>
<dbReference type="PANTHER" id="PTHR36933">
    <property type="entry name" value="SLL0788 PROTEIN"/>
    <property type="match status" value="1"/>
</dbReference>
<proteinExistence type="predicted"/>
<sequence length="74" mass="8553">MKSMMSSMNHNMAGTTDHHFASLMSMHHQSGIDMVKAYLPQAKEPEIKAMAQKIMDEQQKEKQELDAWLQKHPQ</sequence>